<dbReference type="EMBL" id="AJWJ01000504">
    <property type="protein sequence ID" value="KAF2070350.1"/>
    <property type="molecule type" value="Genomic_DNA"/>
</dbReference>
<gene>
    <name evidence="2" type="ORF">CYY_008337</name>
</gene>
<dbReference type="InterPro" id="IPR036812">
    <property type="entry name" value="NAD(P)_OxRdtase_dom_sf"/>
</dbReference>
<proteinExistence type="predicted"/>
<evidence type="ECO:0000313" key="3">
    <source>
        <dbReference type="Proteomes" id="UP000695562"/>
    </source>
</evidence>
<keyword evidence="3" id="KW-1185">Reference proteome</keyword>
<evidence type="ECO:0000259" key="1">
    <source>
        <dbReference type="Pfam" id="PF00248"/>
    </source>
</evidence>
<reference evidence="2" key="1">
    <citation type="submission" date="2020-01" db="EMBL/GenBank/DDBJ databases">
        <title>Development of genomics and gene disruption for Polysphondylium violaceum indicates a role for the polyketide synthase stlB in stalk morphogenesis.</title>
        <authorList>
            <person name="Narita B."/>
            <person name="Kawabe Y."/>
            <person name="Kin K."/>
            <person name="Saito T."/>
            <person name="Gibbs R."/>
            <person name="Kuspa A."/>
            <person name="Muzny D."/>
            <person name="Queller D."/>
            <person name="Richards S."/>
            <person name="Strassman J."/>
            <person name="Sucgang R."/>
            <person name="Worley K."/>
            <person name="Schaap P."/>
        </authorList>
    </citation>
    <scope>NUCLEOTIDE SEQUENCE</scope>
    <source>
        <strain evidence="2">QSvi11</strain>
    </source>
</reference>
<dbReference type="PROSITE" id="PS50890">
    <property type="entry name" value="PUA"/>
    <property type="match status" value="1"/>
</dbReference>
<protein>
    <recommendedName>
        <fullName evidence="1">NADP-dependent oxidoreductase domain-containing protein</fullName>
    </recommendedName>
</protein>
<comment type="caution">
    <text evidence="2">The sequence shown here is derived from an EMBL/GenBank/DDBJ whole genome shotgun (WGS) entry which is preliminary data.</text>
</comment>
<dbReference type="Pfam" id="PF00248">
    <property type="entry name" value="Aldo_ket_red"/>
    <property type="match status" value="1"/>
</dbReference>
<accession>A0A8J4UX11</accession>
<dbReference type="OrthoDB" id="48988at2759"/>
<dbReference type="CDD" id="cd19101">
    <property type="entry name" value="AKR_unchar"/>
    <property type="match status" value="1"/>
</dbReference>
<name>A0A8J4UX11_9MYCE</name>
<dbReference type="InterPro" id="IPR023210">
    <property type="entry name" value="NADP_OxRdtase_dom"/>
</dbReference>
<dbReference type="Gene3D" id="3.20.20.100">
    <property type="entry name" value="NADP-dependent oxidoreductase domain"/>
    <property type="match status" value="1"/>
</dbReference>
<evidence type="ECO:0000313" key="2">
    <source>
        <dbReference type="EMBL" id="KAF2070350.1"/>
    </source>
</evidence>
<dbReference type="SUPFAM" id="SSF51430">
    <property type="entry name" value="NAD(P)-linked oxidoreductase"/>
    <property type="match status" value="1"/>
</dbReference>
<organism evidence="2 3">
    <name type="scientific">Polysphondylium violaceum</name>
    <dbReference type="NCBI Taxonomy" id="133409"/>
    <lineage>
        <taxon>Eukaryota</taxon>
        <taxon>Amoebozoa</taxon>
        <taxon>Evosea</taxon>
        <taxon>Eumycetozoa</taxon>
        <taxon>Dictyostelia</taxon>
        <taxon>Dictyosteliales</taxon>
        <taxon>Dictyosteliaceae</taxon>
        <taxon>Polysphondylium</taxon>
    </lineage>
</organism>
<feature type="domain" description="NADP-dependent oxidoreductase" evidence="1">
    <location>
        <begin position="16"/>
        <end position="320"/>
    </location>
</feature>
<dbReference type="PANTHER" id="PTHR43147">
    <property type="entry name" value="PROTEIN TAS"/>
    <property type="match status" value="1"/>
</dbReference>
<dbReference type="Proteomes" id="UP000695562">
    <property type="component" value="Unassembled WGS sequence"/>
</dbReference>
<dbReference type="AlphaFoldDB" id="A0A8J4UX11"/>
<dbReference type="PANTHER" id="PTHR43147:SF2">
    <property type="entry name" value="NADP-DEPENDENT OXIDOREDUCTASE DOMAIN-CONTAINING PROTEIN"/>
    <property type="match status" value="1"/>
</dbReference>
<sequence>MEYTTLKSDPSFTFPKIINGLWSMSGGHGKINIKHSFNDMIEYVNNGLYTFDMADHYGPAEDIYGELVVQQQHQQSTSQGTLVNRPVQGFTKWFPRPGHMTLENVRTGIQKSLNRMKLERIDLLQFHWWDYDDHRYIDALDSLKILKDEGKINHIGLTNFDTNTMQKIVEHGIEIVTNQVSFSIIDRRAEKKMLSFCKDKDIYILAYGVCLGGLLSEKFLGVPEPSQTSLNTWSLTKYKDFVNRWGGWNLFQQLLEVLKQIGIKHSVSLTLVAIKYVAQKEMVGAVVIGCRYGIHQHFQENKQLFSFTLDSEDLDSIDKICLKGDCMLGWNDCGDEFR</sequence>